<feature type="region of interest" description="Disordered" evidence="1">
    <location>
        <begin position="88"/>
        <end position="191"/>
    </location>
</feature>
<reference evidence="2" key="1">
    <citation type="journal article" date="2023" name="Science">
        <title>Genome structures resolve the early diversification of teleost fishes.</title>
        <authorList>
            <person name="Parey E."/>
            <person name="Louis A."/>
            <person name="Montfort J."/>
            <person name="Bouchez O."/>
            <person name="Roques C."/>
            <person name="Iampietro C."/>
            <person name="Lluch J."/>
            <person name="Castinel A."/>
            <person name="Donnadieu C."/>
            <person name="Desvignes T."/>
            <person name="Floi Bucao C."/>
            <person name="Jouanno E."/>
            <person name="Wen M."/>
            <person name="Mejri S."/>
            <person name="Dirks R."/>
            <person name="Jansen H."/>
            <person name="Henkel C."/>
            <person name="Chen W.J."/>
            <person name="Zahm M."/>
            <person name="Cabau C."/>
            <person name="Klopp C."/>
            <person name="Thompson A.W."/>
            <person name="Robinson-Rechavi M."/>
            <person name="Braasch I."/>
            <person name="Lecointre G."/>
            <person name="Bobe J."/>
            <person name="Postlethwait J.H."/>
            <person name="Berthelot C."/>
            <person name="Roest Crollius H."/>
            <person name="Guiguen Y."/>
        </authorList>
    </citation>
    <scope>NUCLEOTIDE SEQUENCE</scope>
    <source>
        <strain evidence="2">NC1722</strain>
    </source>
</reference>
<evidence type="ECO:0000313" key="2">
    <source>
        <dbReference type="EMBL" id="KAJ8407271.1"/>
    </source>
</evidence>
<proteinExistence type="predicted"/>
<organism evidence="2 3">
    <name type="scientific">Aldrovandia affinis</name>
    <dbReference type="NCBI Taxonomy" id="143900"/>
    <lineage>
        <taxon>Eukaryota</taxon>
        <taxon>Metazoa</taxon>
        <taxon>Chordata</taxon>
        <taxon>Craniata</taxon>
        <taxon>Vertebrata</taxon>
        <taxon>Euteleostomi</taxon>
        <taxon>Actinopterygii</taxon>
        <taxon>Neopterygii</taxon>
        <taxon>Teleostei</taxon>
        <taxon>Notacanthiformes</taxon>
        <taxon>Halosauridae</taxon>
        <taxon>Aldrovandia</taxon>
    </lineage>
</organism>
<dbReference type="AlphaFoldDB" id="A0AAD7ST05"/>
<evidence type="ECO:0000256" key="1">
    <source>
        <dbReference type="SAM" id="MobiDB-lite"/>
    </source>
</evidence>
<keyword evidence="3" id="KW-1185">Reference proteome</keyword>
<gene>
    <name evidence="2" type="ORF">AAFF_G00278450</name>
</gene>
<sequence length="191" mass="19884">MDPNPNKDVEEHQNDFPFHRFWCARSEVCCVEEGIGFSATAAWQAPTGEIGFSTSAVWQAPPCPGVNANLQSEPDMISPIPAVCSEWDHRKKKKATGGQETAGPENTGLETAGSEAAGPETTSPETAGPEAAGQETAGPETTSLEIAHQETAGPEETAGQIAGPGAAISGQKEGASMTDPQGQKAKKRPRS</sequence>
<accession>A0AAD7ST05</accession>
<evidence type="ECO:0000313" key="3">
    <source>
        <dbReference type="Proteomes" id="UP001221898"/>
    </source>
</evidence>
<name>A0AAD7ST05_9TELE</name>
<dbReference type="EMBL" id="JAINUG010000039">
    <property type="protein sequence ID" value="KAJ8407271.1"/>
    <property type="molecule type" value="Genomic_DNA"/>
</dbReference>
<comment type="caution">
    <text evidence="2">The sequence shown here is derived from an EMBL/GenBank/DDBJ whole genome shotgun (WGS) entry which is preliminary data.</text>
</comment>
<dbReference type="Proteomes" id="UP001221898">
    <property type="component" value="Unassembled WGS sequence"/>
</dbReference>
<protein>
    <submittedName>
        <fullName evidence="2">Uncharacterized protein</fullName>
    </submittedName>
</protein>